<gene>
    <name evidence="2" type="ORF">CLV28_0708</name>
</gene>
<dbReference type="AlphaFoldDB" id="A0A2M9D006"/>
<comment type="caution">
    <text evidence="2">The sequence shown here is derived from an EMBL/GenBank/DDBJ whole genome shotgun (WGS) entry which is preliminary data.</text>
</comment>
<feature type="compositionally biased region" description="Polar residues" evidence="1">
    <location>
        <begin position="81"/>
        <end position="90"/>
    </location>
</feature>
<evidence type="ECO:0000256" key="1">
    <source>
        <dbReference type="SAM" id="MobiDB-lite"/>
    </source>
</evidence>
<keyword evidence="3" id="KW-1185">Reference proteome</keyword>
<dbReference type="Proteomes" id="UP000231693">
    <property type="component" value="Unassembled WGS sequence"/>
</dbReference>
<sequence>MITDPFAAFYDQEITVRPYLGSGAYGDTYGAPVTVIVLLDESATLVRDRTGAEVVASATASTGPDAPDAPPGSEVTLPSGRVTTVITQSRHGAHPLSLPTGTDWTLA</sequence>
<name>A0A2M9D006_9CELL</name>
<dbReference type="OrthoDB" id="4948876at2"/>
<dbReference type="EMBL" id="PGFE01000001">
    <property type="protein sequence ID" value="PJJ77489.1"/>
    <property type="molecule type" value="Genomic_DNA"/>
</dbReference>
<protein>
    <submittedName>
        <fullName evidence="2">Uncharacterized protein</fullName>
    </submittedName>
</protein>
<evidence type="ECO:0000313" key="3">
    <source>
        <dbReference type="Proteomes" id="UP000231693"/>
    </source>
</evidence>
<proteinExistence type="predicted"/>
<organism evidence="2 3">
    <name type="scientific">Sediminihabitans luteus</name>
    <dbReference type="NCBI Taxonomy" id="1138585"/>
    <lineage>
        <taxon>Bacteria</taxon>
        <taxon>Bacillati</taxon>
        <taxon>Actinomycetota</taxon>
        <taxon>Actinomycetes</taxon>
        <taxon>Micrococcales</taxon>
        <taxon>Cellulomonadaceae</taxon>
        <taxon>Sediminihabitans</taxon>
    </lineage>
</organism>
<dbReference type="RefSeq" id="WP_100421864.1">
    <property type="nucleotide sequence ID" value="NZ_BOOX01000003.1"/>
</dbReference>
<accession>A0A2M9D006</accession>
<reference evidence="2 3" key="1">
    <citation type="submission" date="2017-11" db="EMBL/GenBank/DDBJ databases">
        <title>Genomic Encyclopedia of Archaeal and Bacterial Type Strains, Phase II (KMG-II): From Individual Species to Whole Genera.</title>
        <authorList>
            <person name="Goeker M."/>
        </authorList>
    </citation>
    <scope>NUCLEOTIDE SEQUENCE [LARGE SCALE GENOMIC DNA]</scope>
    <source>
        <strain evidence="2 3">DSM 25478</strain>
    </source>
</reference>
<feature type="region of interest" description="Disordered" evidence="1">
    <location>
        <begin position="56"/>
        <end position="107"/>
    </location>
</feature>
<evidence type="ECO:0000313" key="2">
    <source>
        <dbReference type="EMBL" id="PJJ77489.1"/>
    </source>
</evidence>